<evidence type="ECO:0000256" key="1">
    <source>
        <dbReference type="ARBA" id="ARBA00022741"/>
    </source>
</evidence>
<keyword evidence="2" id="KW-0342">GTP-binding</keyword>
<name>A0A0V0QP51_PSEPJ</name>
<dbReference type="FunFam" id="3.40.50.300:FF:000823">
    <property type="entry name" value="Small GTPase RAB, putative"/>
    <property type="match status" value="1"/>
</dbReference>
<keyword evidence="5" id="KW-1185">Reference proteome</keyword>
<dbReference type="InParanoid" id="A0A0V0QP51"/>
<dbReference type="GO" id="GO:0005525">
    <property type="term" value="F:GTP binding"/>
    <property type="evidence" value="ECO:0007669"/>
    <property type="project" value="UniProtKB-KW"/>
</dbReference>
<comment type="caution">
    <text evidence="4">The sequence shown here is derived from an EMBL/GenBank/DDBJ whole genome shotgun (WGS) entry which is preliminary data.</text>
</comment>
<dbReference type="InterPro" id="IPR027417">
    <property type="entry name" value="P-loop_NTPase"/>
</dbReference>
<evidence type="ECO:0000256" key="3">
    <source>
        <dbReference type="SAM" id="MobiDB-lite"/>
    </source>
</evidence>
<sequence>MSGNQGGQITKYKIVFLGDQSAGKTSIINRFIYDNFTGNEQPTVGIDFLSKTINLEDKTLRLQLWDTAGQERFRSLIPSYIRDSHAAIIVYDSTNQNSFQNISDWIEDVKQERGNDVIIFVIGNKIDLVDDRKVQYEEAQQKAQQLGVNFTEVSAKDGTNIPQFFQQLSVMLSGGGSEEQNLSQPKQNTNEQGGQKLNNPSTDEKKQKQKGGCC</sequence>
<dbReference type="Pfam" id="PF00071">
    <property type="entry name" value="Ras"/>
    <property type="match status" value="1"/>
</dbReference>
<dbReference type="InterPro" id="IPR005225">
    <property type="entry name" value="Small_GTP-bd"/>
</dbReference>
<protein>
    <submittedName>
        <fullName evidence="4">p-loop containing nucleoside triphosphate hydrolase</fullName>
    </submittedName>
</protein>
<dbReference type="PROSITE" id="PS51421">
    <property type="entry name" value="RAS"/>
    <property type="match status" value="1"/>
</dbReference>
<dbReference type="SMART" id="SM00173">
    <property type="entry name" value="RAS"/>
    <property type="match status" value="1"/>
</dbReference>
<dbReference type="Proteomes" id="UP000054937">
    <property type="component" value="Unassembled WGS sequence"/>
</dbReference>
<dbReference type="InterPro" id="IPR050227">
    <property type="entry name" value="Rab"/>
</dbReference>
<organism evidence="4 5">
    <name type="scientific">Pseudocohnilembus persalinus</name>
    <name type="common">Ciliate</name>
    <dbReference type="NCBI Taxonomy" id="266149"/>
    <lineage>
        <taxon>Eukaryota</taxon>
        <taxon>Sar</taxon>
        <taxon>Alveolata</taxon>
        <taxon>Ciliophora</taxon>
        <taxon>Intramacronucleata</taxon>
        <taxon>Oligohymenophorea</taxon>
        <taxon>Scuticociliatia</taxon>
        <taxon>Philasterida</taxon>
        <taxon>Pseudocohnilembidae</taxon>
        <taxon>Pseudocohnilembus</taxon>
    </lineage>
</organism>
<keyword evidence="4" id="KW-0378">Hydrolase</keyword>
<dbReference type="OMA" id="XIDIKLE"/>
<dbReference type="Gene3D" id="3.40.50.300">
    <property type="entry name" value="P-loop containing nucleotide triphosphate hydrolases"/>
    <property type="match status" value="1"/>
</dbReference>
<dbReference type="PROSITE" id="PS51419">
    <property type="entry name" value="RAB"/>
    <property type="match status" value="1"/>
</dbReference>
<dbReference type="GO" id="GO:0003924">
    <property type="term" value="F:GTPase activity"/>
    <property type="evidence" value="ECO:0007669"/>
    <property type="project" value="InterPro"/>
</dbReference>
<dbReference type="NCBIfam" id="TIGR00231">
    <property type="entry name" value="small_GTP"/>
    <property type="match status" value="1"/>
</dbReference>
<dbReference type="PROSITE" id="PS51420">
    <property type="entry name" value="RHO"/>
    <property type="match status" value="1"/>
</dbReference>
<reference evidence="4 5" key="1">
    <citation type="journal article" date="2015" name="Sci. Rep.">
        <title>Genome of the facultative scuticociliatosis pathogen Pseudocohnilembus persalinus provides insight into its virulence through horizontal gene transfer.</title>
        <authorList>
            <person name="Xiong J."/>
            <person name="Wang G."/>
            <person name="Cheng J."/>
            <person name="Tian M."/>
            <person name="Pan X."/>
            <person name="Warren A."/>
            <person name="Jiang C."/>
            <person name="Yuan D."/>
            <person name="Miao W."/>
        </authorList>
    </citation>
    <scope>NUCLEOTIDE SEQUENCE [LARGE SCALE GENOMIC DNA]</scope>
    <source>
        <strain evidence="4">36N120E</strain>
    </source>
</reference>
<feature type="compositionally biased region" description="Polar residues" evidence="3">
    <location>
        <begin position="178"/>
        <end position="201"/>
    </location>
</feature>
<evidence type="ECO:0000256" key="2">
    <source>
        <dbReference type="ARBA" id="ARBA00023134"/>
    </source>
</evidence>
<gene>
    <name evidence="4" type="ORF">PPERSA_12501</name>
</gene>
<dbReference type="CDD" id="cd01861">
    <property type="entry name" value="Rab6"/>
    <property type="match status" value="1"/>
</dbReference>
<proteinExistence type="predicted"/>
<dbReference type="InterPro" id="IPR001806">
    <property type="entry name" value="Small_GTPase"/>
</dbReference>
<dbReference type="AlphaFoldDB" id="A0A0V0QP51"/>
<evidence type="ECO:0000313" key="5">
    <source>
        <dbReference type="Proteomes" id="UP000054937"/>
    </source>
</evidence>
<dbReference type="OrthoDB" id="9989112at2759"/>
<keyword evidence="1" id="KW-0547">Nucleotide-binding</keyword>
<accession>A0A0V0QP51</accession>
<feature type="region of interest" description="Disordered" evidence="3">
    <location>
        <begin position="175"/>
        <end position="214"/>
    </location>
</feature>
<evidence type="ECO:0000313" key="4">
    <source>
        <dbReference type="EMBL" id="KRX04054.1"/>
    </source>
</evidence>
<dbReference type="PANTHER" id="PTHR47977">
    <property type="entry name" value="RAS-RELATED PROTEIN RAB"/>
    <property type="match status" value="1"/>
</dbReference>
<dbReference type="EMBL" id="LDAU01000122">
    <property type="protein sequence ID" value="KRX04054.1"/>
    <property type="molecule type" value="Genomic_DNA"/>
</dbReference>
<dbReference type="PROSITE" id="PS51417">
    <property type="entry name" value="ARF"/>
    <property type="match status" value="1"/>
</dbReference>
<dbReference type="SUPFAM" id="SSF52540">
    <property type="entry name" value="P-loop containing nucleoside triphosphate hydrolases"/>
    <property type="match status" value="1"/>
</dbReference>
<dbReference type="SMART" id="SM00176">
    <property type="entry name" value="RAN"/>
    <property type="match status" value="1"/>
</dbReference>
<dbReference type="SMART" id="SM00175">
    <property type="entry name" value="RAB"/>
    <property type="match status" value="1"/>
</dbReference>
<dbReference type="SMART" id="SM00174">
    <property type="entry name" value="RHO"/>
    <property type="match status" value="1"/>
</dbReference>
<dbReference type="PRINTS" id="PR00449">
    <property type="entry name" value="RASTRNSFRMNG"/>
</dbReference>